<sequence length="221" mass="23943">MYQHLDSLGLPVDLPLGKVVCVGRNYLDHVQEMQSEVPAEPLLFMKPVNALCHLSQPLSIPADKGECHNELEIAVLLKQRLCHATHDDVEAAIWGVGLALDLTLRDVQRTLKAQGHPWERAKAFDFSCPVSGFVPISQVPDLQNIEFTLTVNGEARQAGNSNMMLRGIVDLISHMSSVFTLDAGDIILTGTPKGVGPLTSEDSVSATLADKITVETSVQAL</sequence>
<evidence type="ECO:0000259" key="2">
    <source>
        <dbReference type="Pfam" id="PF01557"/>
    </source>
</evidence>
<keyword evidence="1" id="KW-0479">Metal-binding</keyword>
<keyword evidence="3" id="KW-0378">Hydrolase</keyword>
<reference evidence="4" key="1">
    <citation type="submission" date="2014-12" db="EMBL/GenBank/DDBJ databases">
        <title>Complete genome sequence of a multi-drug resistant Klebsiella pneumoniae.</title>
        <authorList>
            <person name="Hua X."/>
            <person name="Chen Q."/>
            <person name="Li X."/>
            <person name="Feng Y."/>
            <person name="Ruan Z."/>
            <person name="Yu Y."/>
        </authorList>
    </citation>
    <scope>NUCLEOTIDE SEQUENCE [LARGE SCALE GENOMIC DNA]</scope>
    <source>
        <strain evidence="4">5.12</strain>
    </source>
</reference>
<dbReference type="GO" id="GO:0018773">
    <property type="term" value="F:acetylpyruvate hydrolase activity"/>
    <property type="evidence" value="ECO:0007669"/>
    <property type="project" value="TreeGrafter"/>
</dbReference>
<evidence type="ECO:0000313" key="4">
    <source>
        <dbReference type="Proteomes" id="UP000219285"/>
    </source>
</evidence>
<dbReference type="InterPro" id="IPR036663">
    <property type="entry name" value="Fumarylacetoacetase_C_sf"/>
</dbReference>
<reference evidence="3 4" key="2">
    <citation type="submission" date="2020-04" db="EMBL/GenBank/DDBJ databases">
        <title>Complete genome sequence of Alteromonas pelagimontana 5.12T.</title>
        <authorList>
            <person name="Sinha R.K."/>
            <person name="Krishnan K.P."/>
            <person name="Kurian J.P."/>
        </authorList>
    </citation>
    <scope>NUCLEOTIDE SEQUENCE [LARGE SCALE GENOMIC DNA]</scope>
    <source>
        <strain evidence="3 4">5.12</strain>
    </source>
</reference>
<dbReference type="KEGG" id="apel:CA267_016325"/>
<protein>
    <submittedName>
        <fullName evidence="3">Fumarylacetoacetate hydrolase family protein</fullName>
    </submittedName>
</protein>
<dbReference type="GO" id="GO:0046872">
    <property type="term" value="F:metal ion binding"/>
    <property type="evidence" value="ECO:0007669"/>
    <property type="project" value="UniProtKB-KW"/>
</dbReference>
<dbReference type="SUPFAM" id="SSF56529">
    <property type="entry name" value="FAH"/>
    <property type="match status" value="1"/>
</dbReference>
<dbReference type="InterPro" id="IPR011234">
    <property type="entry name" value="Fumarylacetoacetase-like_C"/>
</dbReference>
<dbReference type="Pfam" id="PF01557">
    <property type="entry name" value="FAA_hydrolase"/>
    <property type="match status" value="1"/>
</dbReference>
<dbReference type="NCBIfam" id="NF007967">
    <property type="entry name" value="PRK10691.1"/>
    <property type="match status" value="1"/>
</dbReference>
<dbReference type="RefSeq" id="WP_075609804.1">
    <property type="nucleotide sequence ID" value="NZ_CP052766.1"/>
</dbReference>
<organism evidence="3 4">
    <name type="scientific">Alteromonas pelagimontana</name>
    <dbReference type="NCBI Taxonomy" id="1858656"/>
    <lineage>
        <taxon>Bacteria</taxon>
        <taxon>Pseudomonadati</taxon>
        <taxon>Pseudomonadota</taxon>
        <taxon>Gammaproteobacteria</taxon>
        <taxon>Alteromonadales</taxon>
        <taxon>Alteromonadaceae</taxon>
        <taxon>Alteromonas/Salinimonas group</taxon>
        <taxon>Alteromonas</taxon>
    </lineage>
</organism>
<dbReference type="PANTHER" id="PTHR11820">
    <property type="entry name" value="ACYLPYRUVASE"/>
    <property type="match status" value="1"/>
</dbReference>
<evidence type="ECO:0000313" key="3">
    <source>
        <dbReference type="EMBL" id="QJR82204.1"/>
    </source>
</evidence>
<keyword evidence="4" id="KW-1185">Reference proteome</keyword>
<name>A0A6M4MG90_9ALTE</name>
<dbReference type="OrthoDB" id="9805307at2"/>
<dbReference type="EMBL" id="CP052766">
    <property type="protein sequence ID" value="QJR82204.1"/>
    <property type="molecule type" value="Genomic_DNA"/>
</dbReference>
<dbReference type="Gene3D" id="3.90.850.10">
    <property type="entry name" value="Fumarylacetoacetase-like, C-terminal domain"/>
    <property type="match status" value="1"/>
</dbReference>
<proteinExistence type="predicted"/>
<dbReference type="Proteomes" id="UP000219285">
    <property type="component" value="Chromosome"/>
</dbReference>
<gene>
    <name evidence="3" type="ORF">CA267_016325</name>
</gene>
<evidence type="ECO:0000256" key="1">
    <source>
        <dbReference type="ARBA" id="ARBA00022723"/>
    </source>
</evidence>
<dbReference type="PANTHER" id="PTHR11820:SF7">
    <property type="entry name" value="ACYLPYRUVASE FAHD1, MITOCHONDRIAL"/>
    <property type="match status" value="1"/>
</dbReference>
<feature type="domain" description="Fumarylacetoacetase-like C-terminal" evidence="2">
    <location>
        <begin position="18"/>
        <end position="214"/>
    </location>
</feature>
<dbReference type="AlphaFoldDB" id="A0A6M4MG90"/>
<accession>A0A6M4MG90</accession>